<dbReference type="SMART" id="SM00382">
    <property type="entry name" value="AAA"/>
    <property type="match status" value="1"/>
</dbReference>
<dbReference type="GO" id="GO:0016020">
    <property type="term" value="C:membrane"/>
    <property type="evidence" value="ECO:0007669"/>
    <property type="project" value="UniProtKB-SubCell"/>
</dbReference>
<feature type="transmembrane region" description="Helical" evidence="7">
    <location>
        <begin position="978"/>
        <end position="999"/>
    </location>
</feature>
<dbReference type="Pfam" id="PF00005">
    <property type="entry name" value="ABC_tran"/>
    <property type="match status" value="2"/>
</dbReference>
<evidence type="ECO:0000259" key="8">
    <source>
        <dbReference type="PROSITE" id="PS50893"/>
    </source>
</evidence>
<feature type="non-terminal residue" evidence="9">
    <location>
        <position position="1"/>
    </location>
</feature>
<sequence length="1316" mass="147187">MVMQINEAGVTIPGKTYPEIEVSGGWADFERRAGFVKPITQKNCRRDNFRVLYSTNATSIPLVDELMKEFCARYTANKFRMECLKVENVTLMHEKLRASLMSELKLDCLVNGTFAGIEFSEANLAASRLSYKLWHPDEEGISQGEGSPWHLKSKWIGGNPYYGKEFSPQFLEFLPVIYAFLIYPTVLHLAREISAEIDAGLKDFMRVMGLSSSVFFLTHGFIAWVKAAVIFTICAYPIMTSLEFVPWHLVLVVVYLYSFAVIAFSLLCSSLLKTSNNVLKLAIVAWVVSVGATFIRRPSLDQYVHCYFYSLNLNHAFRLAIEIMAEACNREYHLGWPQIFDTPKIAFNLFGAMLMLLNNTTIGNGRRNPELEDQIDFVRQESGADIRVDGLRKMYHTGNWALEGMNLRANRGQITVLLGHNGAGKSTTFSIICGLIEPTHGEVHVTEKPVGLCPQKNSLFDKLTVRETIWFFHQLKGSNTDYRQETDEYLKALHFEDKADDLVQNLSGGTKRKLCVAVAICGESQAVLLDEPTAGMDPGARRDVENLLQHIKPHRTILLTTHYMDEAERLGDWIYIMQAGKDIINGSPGYLKKQYGTGFVLTLVSAAVVGGKAADTATPVTPEDVMALGDRVVTVCANVIGTSASTFARGKPRGRQIEITIPTEYKELFPEMFKWVEREINVVRPNQAVLLSFGVSLNTLEQIFLKVGELGEKDAAKQQPAIEGPNVTENWVFLPILLVLLAWAVGNRFADGPGKEFNLAKDLDLTAVSPIKCTMQADPNRTRHEIDVYQNYLKTHCAQFLWIDAKTSFDQRIFDEPKYLPALGVGVRLLADGTRAIFNAHGYHTAPAAMHLVANARLRHFTGKPSASIHSSIQVYAPLKDARQHQADAAAEDQVKNFLLIPVLILAFSLVSSTFVMFHVEERASHFKHQQLLTKLHPSLFWASSILYDAVIFFTVCLVSIGIFWAAGWMQGALQYVFLLWSLYFWACCPFIYSVSYLFESPSKASTLLILWQLITSIFALIVEAIQFAMAPESSDWTGTFLVFLLPPYAMGNGMKAIAMWKVFRELPPDFASFGSGCDRTDLWAWCMLGRPAAMMFFFGLASWVLFVCLSSRHISRGFSTLWGHIPFKNAPPRMDGERDVDVENEERYVAEPLISRPQLVVRKLKKVYGWNFSKPAVNELTFAVDKGQCFGLLGVNGAGKTTTIDIITGLRYATSGSIEILGEDGPTAVPIGYCPQFDAVLLDLTGRETLELMACFHGYKEPEKIATEALSAVGMLGHGDKQLRYCSGGQRRKISFWMNRQLASILRLDATSGNI</sequence>
<dbReference type="InterPro" id="IPR026082">
    <property type="entry name" value="ABCA"/>
</dbReference>
<dbReference type="InterPro" id="IPR003439">
    <property type="entry name" value="ABC_transporter-like_ATP-bd"/>
</dbReference>
<dbReference type="Proteomes" id="UP001177023">
    <property type="component" value="Unassembled WGS sequence"/>
</dbReference>
<dbReference type="GO" id="GO:0005524">
    <property type="term" value="F:ATP binding"/>
    <property type="evidence" value="ECO:0007669"/>
    <property type="project" value="UniProtKB-KW"/>
</dbReference>
<keyword evidence="2 7" id="KW-0812">Transmembrane</keyword>
<dbReference type="InterPro" id="IPR003593">
    <property type="entry name" value="AAA+_ATPase"/>
</dbReference>
<dbReference type="PANTHER" id="PTHR19229">
    <property type="entry name" value="ATP-BINDING CASSETTE TRANSPORTER SUBFAMILY A ABCA"/>
    <property type="match status" value="1"/>
</dbReference>
<feature type="domain" description="ABC transporter" evidence="8">
    <location>
        <begin position="386"/>
        <end position="604"/>
    </location>
</feature>
<proteinExistence type="predicted"/>
<dbReference type="PANTHER" id="PTHR19229:SF151">
    <property type="entry name" value="ABC TRANSPORTER DOMAIN-CONTAINING PROTEIN"/>
    <property type="match status" value="1"/>
</dbReference>
<dbReference type="Gene3D" id="3.40.50.300">
    <property type="entry name" value="P-loop containing nucleotide triphosphate hydrolases"/>
    <property type="match status" value="2"/>
</dbReference>
<dbReference type="SUPFAM" id="SSF52540">
    <property type="entry name" value="P-loop containing nucleoside triphosphate hydrolases"/>
    <property type="match status" value="2"/>
</dbReference>
<dbReference type="EMBL" id="CATQJA010001552">
    <property type="protein sequence ID" value="CAJ0567736.1"/>
    <property type="molecule type" value="Genomic_DNA"/>
</dbReference>
<dbReference type="GO" id="GO:0016887">
    <property type="term" value="F:ATP hydrolysis activity"/>
    <property type="evidence" value="ECO:0007669"/>
    <property type="project" value="InterPro"/>
</dbReference>
<dbReference type="GO" id="GO:0005319">
    <property type="term" value="F:lipid transporter activity"/>
    <property type="evidence" value="ECO:0007669"/>
    <property type="project" value="TreeGrafter"/>
</dbReference>
<evidence type="ECO:0000256" key="3">
    <source>
        <dbReference type="ARBA" id="ARBA00022741"/>
    </source>
</evidence>
<evidence type="ECO:0000256" key="5">
    <source>
        <dbReference type="ARBA" id="ARBA00022989"/>
    </source>
</evidence>
<keyword evidence="5 7" id="KW-1133">Transmembrane helix</keyword>
<reference evidence="9" key="1">
    <citation type="submission" date="2023-06" db="EMBL/GenBank/DDBJ databases">
        <authorList>
            <person name="Delattre M."/>
        </authorList>
    </citation>
    <scope>NUCLEOTIDE SEQUENCE</scope>
    <source>
        <strain evidence="9">AF72</strain>
    </source>
</reference>
<keyword evidence="6 7" id="KW-0472">Membrane</keyword>
<accession>A0AA36CG46</accession>
<feature type="transmembrane region" description="Helical" evidence="7">
    <location>
        <begin position="278"/>
        <end position="295"/>
    </location>
</feature>
<gene>
    <name evidence="9" type="ORF">MSPICULIGERA_LOCUS6276</name>
</gene>
<keyword evidence="4" id="KW-0067">ATP-binding</keyword>
<feature type="transmembrane region" description="Helical" evidence="7">
    <location>
        <begin position="940"/>
        <end position="966"/>
    </location>
</feature>
<comment type="caution">
    <text evidence="9">The sequence shown here is derived from an EMBL/GenBank/DDBJ whole genome shotgun (WGS) entry which is preliminary data.</text>
</comment>
<comment type="subcellular location">
    <subcellularLocation>
        <location evidence="1">Membrane</location>
        <topology evidence="1">Multi-pass membrane protein</topology>
    </subcellularLocation>
</comment>
<protein>
    <recommendedName>
        <fullName evidence="8">ABC transporter domain-containing protein</fullName>
    </recommendedName>
</protein>
<name>A0AA36CG46_9BILA</name>
<evidence type="ECO:0000256" key="7">
    <source>
        <dbReference type="SAM" id="Phobius"/>
    </source>
</evidence>
<dbReference type="CDD" id="cd03263">
    <property type="entry name" value="ABC_subfamily_A"/>
    <property type="match status" value="1"/>
</dbReference>
<dbReference type="InterPro" id="IPR013525">
    <property type="entry name" value="ABC2_TM"/>
</dbReference>
<dbReference type="PROSITE" id="PS50893">
    <property type="entry name" value="ABC_TRANSPORTER_2"/>
    <property type="match status" value="1"/>
</dbReference>
<organism evidence="9 10">
    <name type="scientific">Mesorhabditis spiculigera</name>
    <dbReference type="NCBI Taxonomy" id="96644"/>
    <lineage>
        <taxon>Eukaryota</taxon>
        <taxon>Metazoa</taxon>
        <taxon>Ecdysozoa</taxon>
        <taxon>Nematoda</taxon>
        <taxon>Chromadorea</taxon>
        <taxon>Rhabditida</taxon>
        <taxon>Rhabditina</taxon>
        <taxon>Rhabditomorpha</taxon>
        <taxon>Rhabditoidea</taxon>
        <taxon>Rhabditidae</taxon>
        <taxon>Mesorhabditinae</taxon>
        <taxon>Mesorhabditis</taxon>
    </lineage>
</organism>
<evidence type="ECO:0000256" key="1">
    <source>
        <dbReference type="ARBA" id="ARBA00004141"/>
    </source>
</evidence>
<dbReference type="GO" id="GO:0140359">
    <property type="term" value="F:ABC-type transporter activity"/>
    <property type="evidence" value="ECO:0007669"/>
    <property type="project" value="InterPro"/>
</dbReference>
<feature type="transmembrane region" description="Helical" evidence="7">
    <location>
        <begin position="898"/>
        <end position="920"/>
    </location>
</feature>
<keyword evidence="10" id="KW-1185">Reference proteome</keyword>
<evidence type="ECO:0000313" key="10">
    <source>
        <dbReference type="Proteomes" id="UP001177023"/>
    </source>
</evidence>
<dbReference type="InterPro" id="IPR027417">
    <property type="entry name" value="P-loop_NTPase"/>
</dbReference>
<dbReference type="Pfam" id="PF12698">
    <property type="entry name" value="ABC2_membrane_3"/>
    <property type="match status" value="2"/>
</dbReference>
<feature type="transmembrane region" description="Helical" evidence="7">
    <location>
        <begin position="214"/>
        <end position="239"/>
    </location>
</feature>
<feature type="transmembrane region" description="Helical" evidence="7">
    <location>
        <begin position="245"/>
        <end position="266"/>
    </location>
</feature>
<evidence type="ECO:0000256" key="4">
    <source>
        <dbReference type="ARBA" id="ARBA00022840"/>
    </source>
</evidence>
<feature type="transmembrane region" description="Helical" evidence="7">
    <location>
        <begin position="1005"/>
        <end position="1029"/>
    </location>
</feature>
<evidence type="ECO:0000256" key="6">
    <source>
        <dbReference type="ARBA" id="ARBA00023136"/>
    </source>
</evidence>
<evidence type="ECO:0000313" key="9">
    <source>
        <dbReference type="EMBL" id="CAJ0567736.1"/>
    </source>
</evidence>
<feature type="transmembrane region" description="Helical" evidence="7">
    <location>
        <begin position="1083"/>
        <end position="1110"/>
    </location>
</feature>
<keyword evidence="3" id="KW-0547">Nucleotide-binding</keyword>
<evidence type="ECO:0000256" key="2">
    <source>
        <dbReference type="ARBA" id="ARBA00022692"/>
    </source>
</evidence>